<name>A0A0C1QLT4_9GAMM</name>
<sequence>MSNGKQNVFNALPSDLTDEFFEVIAGNGDVKIERIISKGHASPETGWYDQAQHEWVMVMQGEGELTFEDGRVIRLGAGEHINIPAHCKHKVSWTQPDTETIWLAVFYS</sequence>
<dbReference type="InterPro" id="IPR013096">
    <property type="entry name" value="Cupin_2"/>
</dbReference>
<accession>A0A0C1QLT4</accession>
<evidence type="ECO:0000313" key="2">
    <source>
        <dbReference type="EMBL" id="KID56027.1"/>
    </source>
</evidence>
<evidence type="ECO:0000313" key="3">
    <source>
        <dbReference type="Proteomes" id="UP000031327"/>
    </source>
</evidence>
<evidence type="ECO:0000259" key="1">
    <source>
        <dbReference type="Pfam" id="PF07883"/>
    </source>
</evidence>
<dbReference type="RefSeq" id="WP_039610599.1">
    <property type="nucleotide sequence ID" value="NZ_JWIC01000007.1"/>
</dbReference>
<dbReference type="Gene3D" id="2.60.120.10">
    <property type="entry name" value="Jelly Rolls"/>
    <property type="match status" value="1"/>
</dbReference>
<organism evidence="2 3">
    <name type="scientific">Pseudoalteromonas luteoviolacea</name>
    <dbReference type="NCBI Taxonomy" id="43657"/>
    <lineage>
        <taxon>Bacteria</taxon>
        <taxon>Pseudomonadati</taxon>
        <taxon>Pseudomonadota</taxon>
        <taxon>Gammaproteobacteria</taxon>
        <taxon>Alteromonadales</taxon>
        <taxon>Pseudoalteromonadaceae</taxon>
        <taxon>Pseudoalteromonas</taxon>
    </lineage>
</organism>
<dbReference type="EMBL" id="JWIC01000007">
    <property type="protein sequence ID" value="KID56027.1"/>
    <property type="molecule type" value="Genomic_DNA"/>
</dbReference>
<dbReference type="Pfam" id="PF07883">
    <property type="entry name" value="Cupin_2"/>
    <property type="match status" value="1"/>
</dbReference>
<dbReference type="OrthoDB" id="9798585at2"/>
<dbReference type="InterPro" id="IPR011051">
    <property type="entry name" value="RmlC_Cupin_sf"/>
</dbReference>
<dbReference type="InterPro" id="IPR014710">
    <property type="entry name" value="RmlC-like_jellyroll"/>
</dbReference>
<protein>
    <submittedName>
        <fullName evidence="2">Cupin</fullName>
    </submittedName>
</protein>
<dbReference type="CDD" id="cd06981">
    <property type="entry name" value="cupin_reut_a1446"/>
    <property type="match status" value="1"/>
</dbReference>
<feature type="domain" description="Cupin type-2" evidence="1">
    <location>
        <begin position="48"/>
        <end position="106"/>
    </location>
</feature>
<reference evidence="2 3" key="1">
    <citation type="submission" date="2014-12" db="EMBL/GenBank/DDBJ databases">
        <title>Draft Genome Sequence of Pseudoalteromonas luteoviolacea HI1.</title>
        <authorList>
            <person name="Asahina A.Y."/>
            <person name="Hadfield M.G."/>
        </authorList>
    </citation>
    <scope>NUCLEOTIDE SEQUENCE [LARGE SCALE GENOMIC DNA]</scope>
    <source>
        <strain evidence="2 3">HI1</strain>
    </source>
</reference>
<comment type="caution">
    <text evidence="2">The sequence shown here is derived from an EMBL/GenBank/DDBJ whole genome shotgun (WGS) entry which is preliminary data.</text>
</comment>
<dbReference type="AlphaFoldDB" id="A0A0C1QLT4"/>
<dbReference type="SUPFAM" id="SSF51182">
    <property type="entry name" value="RmlC-like cupins"/>
    <property type="match status" value="1"/>
</dbReference>
<gene>
    <name evidence="2" type="ORF">JF50_17080</name>
</gene>
<proteinExistence type="predicted"/>
<dbReference type="Proteomes" id="UP000031327">
    <property type="component" value="Unassembled WGS sequence"/>
</dbReference>